<accession>A0A0L8IC46</accession>
<dbReference type="InterPro" id="IPR013083">
    <property type="entry name" value="Znf_RING/FYVE/PHD"/>
</dbReference>
<reference evidence="5" key="1">
    <citation type="submission" date="2015-07" db="EMBL/GenBank/DDBJ databases">
        <title>MeaNS - Measles Nucleotide Surveillance Program.</title>
        <authorList>
            <person name="Tran T."/>
            <person name="Druce J."/>
        </authorList>
    </citation>
    <scope>NUCLEOTIDE SEQUENCE</scope>
    <source>
        <strain evidence="5">UCB-OBI-ISO-001</strain>
        <tissue evidence="5">Gonad</tissue>
    </source>
</reference>
<dbReference type="InterPro" id="IPR011011">
    <property type="entry name" value="Znf_FYVE_PHD"/>
</dbReference>
<dbReference type="EMBL" id="KQ416029">
    <property type="protein sequence ID" value="KOF99078.1"/>
    <property type="molecule type" value="Genomic_DNA"/>
</dbReference>
<dbReference type="AlphaFoldDB" id="A0A0L8IC46"/>
<feature type="domain" description="Zinc finger PHD-type" evidence="4">
    <location>
        <begin position="12"/>
        <end position="57"/>
    </location>
</feature>
<evidence type="ECO:0000313" key="5">
    <source>
        <dbReference type="EMBL" id="KOF99078.1"/>
    </source>
</evidence>
<evidence type="ECO:0000259" key="4">
    <source>
        <dbReference type="SMART" id="SM00249"/>
    </source>
</evidence>
<keyword evidence="2" id="KW-0863">Zinc-finger</keyword>
<name>A0A0L8IC46_OCTBM</name>
<dbReference type="SMART" id="SM00249">
    <property type="entry name" value="PHD"/>
    <property type="match status" value="1"/>
</dbReference>
<keyword evidence="1" id="KW-0479">Metal-binding</keyword>
<protein>
    <recommendedName>
        <fullName evidence="4">Zinc finger PHD-type domain-containing protein</fullName>
    </recommendedName>
</protein>
<evidence type="ECO:0000256" key="2">
    <source>
        <dbReference type="ARBA" id="ARBA00022771"/>
    </source>
</evidence>
<dbReference type="Gene3D" id="3.30.40.10">
    <property type="entry name" value="Zinc/RING finger domain, C3HC4 (zinc finger)"/>
    <property type="match status" value="1"/>
</dbReference>
<dbReference type="InterPro" id="IPR001965">
    <property type="entry name" value="Znf_PHD"/>
</dbReference>
<evidence type="ECO:0000256" key="3">
    <source>
        <dbReference type="ARBA" id="ARBA00022833"/>
    </source>
</evidence>
<keyword evidence="3" id="KW-0862">Zinc</keyword>
<proteinExistence type="predicted"/>
<dbReference type="GO" id="GO:0008270">
    <property type="term" value="F:zinc ion binding"/>
    <property type="evidence" value="ECO:0007669"/>
    <property type="project" value="UniProtKB-KW"/>
</dbReference>
<sequence>MNRTSLPSSKWLCLLCRKDVGRNSKWCAQCKLWTHKKCSGIIGRLIEKVAFVCRRCMEAINMKDNRETNFFKCPGGPQEVVDSFYYLGNIISSGRGYSESIVARIRIVQRAITSVGNISE</sequence>
<organism evidence="5">
    <name type="scientific">Octopus bimaculoides</name>
    <name type="common">California two-spotted octopus</name>
    <dbReference type="NCBI Taxonomy" id="37653"/>
    <lineage>
        <taxon>Eukaryota</taxon>
        <taxon>Metazoa</taxon>
        <taxon>Spiralia</taxon>
        <taxon>Lophotrochozoa</taxon>
        <taxon>Mollusca</taxon>
        <taxon>Cephalopoda</taxon>
        <taxon>Coleoidea</taxon>
        <taxon>Octopodiformes</taxon>
        <taxon>Octopoda</taxon>
        <taxon>Incirrata</taxon>
        <taxon>Octopodidae</taxon>
        <taxon>Octopus</taxon>
    </lineage>
</organism>
<evidence type="ECO:0000256" key="1">
    <source>
        <dbReference type="ARBA" id="ARBA00022723"/>
    </source>
</evidence>
<dbReference type="SUPFAM" id="SSF57903">
    <property type="entry name" value="FYVE/PHD zinc finger"/>
    <property type="match status" value="1"/>
</dbReference>
<gene>
    <name evidence="5" type="ORF">OCBIM_22020454mg</name>
</gene>